<reference evidence="2 3" key="1">
    <citation type="submission" date="2022-04" db="EMBL/GenBank/DDBJ databases">
        <title>Genome draft of Actinomadura sp. ATCC 31491.</title>
        <authorList>
            <person name="Shi X."/>
            <person name="Du Y."/>
        </authorList>
    </citation>
    <scope>NUCLEOTIDE SEQUENCE [LARGE SCALE GENOMIC DNA]</scope>
    <source>
        <strain evidence="2 3">ATCC 31491</strain>
    </source>
</reference>
<accession>A0ABT0FZJ8</accession>
<dbReference type="RefSeq" id="WP_242374378.1">
    <property type="nucleotide sequence ID" value="NZ_JAKRKC020000001.1"/>
</dbReference>
<comment type="caution">
    <text evidence="2">The sequence shown here is derived from an EMBL/GenBank/DDBJ whole genome shotgun (WGS) entry which is preliminary data.</text>
</comment>
<proteinExistence type="predicted"/>
<evidence type="ECO:0008006" key="4">
    <source>
        <dbReference type="Google" id="ProtNLM"/>
    </source>
</evidence>
<dbReference type="Proteomes" id="UP001317259">
    <property type="component" value="Unassembled WGS sequence"/>
</dbReference>
<sequence length="86" mass="9188">MTSLLITVFGNVPLHARFREWAAGPVASDHAEVFQRWELFHSLRTLTGLGAFVLVIGAAVLARPVPVRSVAARSVPGRVGGVPSRS</sequence>
<evidence type="ECO:0000313" key="2">
    <source>
        <dbReference type="EMBL" id="MCK2217775.1"/>
    </source>
</evidence>
<keyword evidence="1" id="KW-1133">Transmembrane helix</keyword>
<evidence type="ECO:0000256" key="1">
    <source>
        <dbReference type="SAM" id="Phobius"/>
    </source>
</evidence>
<protein>
    <recommendedName>
        <fullName evidence="4">DUF1772 domain-containing protein</fullName>
    </recommendedName>
</protein>
<organism evidence="2 3">
    <name type="scientific">Actinomadura luzonensis</name>
    <dbReference type="NCBI Taxonomy" id="2805427"/>
    <lineage>
        <taxon>Bacteria</taxon>
        <taxon>Bacillati</taxon>
        <taxon>Actinomycetota</taxon>
        <taxon>Actinomycetes</taxon>
        <taxon>Streptosporangiales</taxon>
        <taxon>Thermomonosporaceae</taxon>
        <taxon>Actinomadura</taxon>
    </lineage>
</organism>
<name>A0ABT0FZJ8_9ACTN</name>
<keyword evidence="1" id="KW-0472">Membrane</keyword>
<evidence type="ECO:0000313" key="3">
    <source>
        <dbReference type="Proteomes" id="UP001317259"/>
    </source>
</evidence>
<keyword evidence="1" id="KW-0812">Transmembrane</keyword>
<dbReference type="EMBL" id="JAKRKC020000001">
    <property type="protein sequence ID" value="MCK2217775.1"/>
    <property type="molecule type" value="Genomic_DNA"/>
</dbReference>
<feature type="transmembrane region" description="Helical" evidence="1">
    <location>
        <begin position="43"/>
        <end position="62"/>
    </location>
</feature>
<gene>
    <name evidence="2" type="ORF">MF672_028860</name>
</gene>
<keyword evidence="3" id="KW-1185">Reference proteome</keyword>